<evidence type="ECO:0000256" key="3">
    <source>
        <dbReference type="ARBA" id="ARBA00022857"/>
    </source>
</evidence>
<dbReference type="Gene3D" id="3.40.50.720">
    <property type="entry name" value="NAD(P)-binding Rossmann-like Domain"/>
    <property type="match status" value="1"/>
</dbReference>
<dbReference type="FunFam" id="3.40.50.720:FF:000072">
    <property type="entry name" value="Saccharopine dehydrogenase [NADP(+), L-glutamate-forming]"/>
    <property type="match status" value="1"/>
</dbReference>
<dbReference type="GO" id="GO:0006596">
    <property type="term" value="P:polyamine biosynthetic process"/>
    <property type="evidence" value="ECO:0007669"/>
    <property type="project" value="UniProtKB-UniRule"/>
</dbReference>
<dbReference type="FunCoup" id="A0A1Y1ULC1">
    <property type="interactions" value="298"/>
</dbReference>
<dbReference type="InterPro" id="IPR001045">
    <property type="entry name" value="Spermi_synthase"/>
</dbReference>
<comment type="caution">
    <text evidence="9">The sequence shown here is derived from an EMBL/GenBank/DDBJ whole genome shotgun (WGS) entry which is preliminary data.</text>
</comment>
<dbReference type="Pfam" id="PF16653">
    <property type="entry name" value="Sacchrp_dh_C"/>
    <property type="match status" value="1"/>
</dbReference>
<accession>A0A1Y1ULC1</accession>
<keyword evidence="10" id="KW-1185">Reference proteome</keyword>
<evidence type="ECO:0000313" key="9">
    <source>
        <dbReference type="EMBL" id="ORX38286.1"/>
    </source>
</evidence>
<evidence type="ECO:0000256" key="7">
    <source>
        <dbReference type="RuleBase" id="RU003836"/>
    </source>
</evidence>
<dbReference type="InterPro" id="IPR030373">
    <property type="entry name" value="PABS_CS"/>
</dbReference>
<keyword evidence="4" id="KW-0560">Oxidoreductase</keyword>
<dbReference type="GO" id="GO:0019878">
    <property type="term" value="P:lysine biosynthetic process via aminoadipic acid"/>
    <property type="evidence" value="ECO:0007669"/>
    <property type="project" value="TreeGrafter"/>
</dbReference>
<dbReference type="InterPro" id="IPR032095">
    <property type="entry name" value="Sacchrp_dh-like_C"/>
</dbReference>
<dbReference type="SUPFAM" id="SSF51735">
    <property type="entry name" value="NAD(P)-binding Rossmann-fold domains"/>
    <property type="match status" value="1"/>
</dbReference>
<keyword evidence="5" id="KW-0028">Amino-acid biosynthesis</keyword>
<keyword evidence="5" id="KW-0457">Lysine biosynthesis</keyword>
<dbReference type="AlphaFoldDB" id="A0A1Y1ULC1"/>
<dbReference type="Gene3D" id="1.10.1870.10">
    <property type="entry name" value="Domain 3, Saccharopine reductase"/>
    <property type="match status" value="1"/>
</dbReference>
<evidence type="ECO:0000256" key="6">
    <source>
        <dbReference type="PROSITE-ProRule" id="PRU00354"/>
    </source>
</evidence>
<dbReference type="InterPro" id="IPR030374">
    <property type="entry name" value="PABS"/>
</dbReference>
<dbReference type="OrthoDB" id="10059875at2759"/>
<keyword evidence="2 6" id="KW-0808">Transferase</keyword>
<evidence type="ECO:0000256" key="2">
    <source>
        <dbReference type="ARBA" id="ARBA00022679"/>
    </source>
</evidence>
<dbReference type="FunFam" id="3.30.360.10:FF:000008">
    <property type="entry name" value="Alpha-aminoadipic semialdehyde synthase, mitochondrial"/>
    <property type="match status" value="1"/>
</dbReference>
<name>A0A1Y1ULC1_9TREE</name>
<dbReference type="InterPro" id="IPR037163">
    <property type="entry name" value="Spermidine_synt_N_sf"/>
</dbReference>
<feature type="active site" description="Proton acceptor" evidence="6">
    <location>
        <position position="167"/>
    </location>
</feature>
<dbReference type="NCBIfam" id="NF002010">
    <property type="entry name" value="PRK00811.1"/>
    <property type="match status" value="1"/>
</dbReference>
<protein>
    <submittedName>
        <fullName evidence="9">Saccharopine dehydrogenase-domain-containing protein</fullName>
    </submittedName>
</protein>
<evidence type="ECO:0000256" key="4">
    <source>
        <dbReference type="ARBA" id="ARBA00023002"/>
    </source>
</evidence>
<dbReference type="EMBL" id="NBSH01000004">
    <property type="protein sequence ID" value="ORX38286.1"/>
    <property type="molecule type" value="Genomic_DNA"/>
</dbReference>
<dbReference type="GO" id="GO:0005737">
    <property type="term" value="C:cytoplasm"/>
    <property type="evidence" value="ECO:0007669"/>
    <property type="project" value="TreeGrafter"/>
</dbReference>
<proteinExistence type="inferred from homology"/>
<sequence>MPAPKTHPAIVDGWFREINSQWPGQAMTLKVKQILHHEQSLFQDVLVFESETYGNVLVLDNVIQCTERDEFSYQEMIAHLPMNCHPNPKNVLVIGGGDGGVIREVLKHKSVEKVTLCDIDEAVIRVSKEYLPHMSSCYKDPKVEVFIGDGFKFLPEHKNEYDVIITDSSDPVGPAEALFQPKYFQLLKDSLKEDGHISTQAECIWMHLPLIKNLKETCKKTFAVSEYAFTTIPTYPAGQIGIMVCSKAEGRDVKTPLRPIPNTRYYNADVHRGSFLALPEFGRAMLEDGQNLLPKLTPHPEPQTSKKKVLILGSGMVAGPAADYISAHNHELTIACRTYATAEKLCANIKNATPMSVDVSSADALRQAIKGHDVVVSLVPYTYHASVMEAALAEKCNVVTTSYVNRAMKALDQQFKDAGLICFNEIGVDPGVDHLYAIKTIDEVHKAGGKIKSFLSYCGGLPEPRASNNALGYKFSWSPVGVLMALNNDGKYLKDGQIAEVAGKDLMASAKPYYFSPAYNLVCYPNRDSTPFREFYNIPEVQNLVRGTMRFGGFCEVVMAWKEMGFLDDTPDQTLARESKPIKWIEVTAKLLGVEPIEEAVVAKMESLQTVPPEQLAIVISKCRDLGLFSDEPISPRGSIMRTLSALLEEKCQFQPGEVDIVLLQHTFEIEWADGKTETRTSTLEAYGEVNGYSAMAKLVGVPCGMAVQFLLEGKLNSPGVHQPYDEPTCAMFRERLEKEEGIVLVEKVVSAGAGQKKRSRE</sequence>
<dbReference type="STRING" id="4999.A0A1Y1ULC1"/>
<dbReference type="Gene3D" id="3.30.360.10">
    <property type="entry name" value="Dihydrodipicolinate Reductase, domain 2"/>
    <property type="match status" value="1"/>
</dbReference>
<dbReference type="Proteomes" id="UP000193218">
    <property type="component" value="Unassembled WGS sequence"/>
</dbReference>
<dbReference type="InterPro" id="IPR036291">
    <property type="entry name" value="NAD(P)-bd_dom_sf"/>
</dbReference>
<keyword evidence="6" id="KW-0620">Polyamine biosynthesis</keyword>
<dbReference type="InParanoid" id="A0A1Y1ULC1"/>
<dbReference type="PANTHER" id="PTHR11133">
    <property type="entry name" value="SACCHAROPINE DEHYDROGENASE"/>
    <property type="match status" value="1"/>
</dbReference>
<dbReference type="SUPFAM" id="SSF55347">
    <property type="entry name" value="Glyceraldehyde-3-phosphate dehydrogenase-like, C-terminal domain"/>
    <property type="match status" value="1"/>
</dbReference>
<dbReference type="NCBIfam" id="TIGR00417">
    <property type="entry name" value="speE"/>
    <property type="match status" value="1"/>
</dbReference>
<feature type="domain" description="PABS" evidence="8">
    <location>
        <begin position="12"/>
        <end position="247"/>
    </location>
</feature>
<reference evidence="9 10" key="1">
    <citation type="submission" date="2017-03" db="EMBL/GenBank/DDBJ databases">
        <title>Widespread Adenine N6-methylation of Active Genes in Fungi.</title>
        <authorList>
            <consortium name="DOE Joint Genome Institute"/>
            <person name="Mondo S.J."/>
            <person name="Dannebaum R.O."/>
            <person name="Kuo R.C."/>
            <person name="Louie K.B."/>
            <person name="Bewick A.J."/>
            <person name="Labutti K."/>
            <person name="Haridas S."/>
            <person name="Kuo A."/>
            <person name="Salamov A."/>
            <person name="Ahrendt S.R."/>
            <person name="Lau R."/>
            <person name="Bowen B.P."/>
            <person name="Lipzen A."/>
            <person name="Sullivan W."/>
            <person name="Andreopoulos W.B."/>
            <person name="Clum A."/>
            <person name="Lindquist E."/>
            <person name="Daum C."/>
            <person name="Northen T.R."/>
            <person name="Ramamoorthy G."/>
            <person name="Schmitz R.J."/>
            <person name="Gryganskyi A."/>
            <person name="Culley D."/>
            <person name="Magnuson J."/>
            <person name="James T.Y."/>
            <person name="O'Malley M.A."/>
            <person name="Stajich J.E."/>
            <person name="Spatafora J.W."/>
            <person name="Visel A."/>
            <person name="Grigoriev I.V."/>
        </authorList>
    </citation>
    <scope>NUCLEOTIDE SEQUENCE [LARGE SCALE GENOMIC DNA]</scope>
    <source>
        <strain evidence="9 10">NRRL Y-17943</strain>
    </source>
</reference>
<dbReference type="InterPro" id="IPR005097">
    <property type="entry name" value="Sacchrp_dh_NADP-bd"/>
</dbReference>
<keyword evidence="3" id="KW-0521">NADP</keyword>
<evidence type="ECO:0000256" key="5">
    <source>
        <dbReference type="ARBA" id="ARBA00023154"/>
    </source>
</evidence>
<evidence type="ECO:0000259" key="8">
    <source>
        <dbReference type="PROSITE" id="PS51006"/>
    </source>
</evidence>
<dbReference type="RefSeq" id="XP_021872208.1">
    <property type="nucleotide sequence ID" value="XM_022017425.1"/>
</dbReference>
<evidence type="ECO:0000256" key="1">
    <source>
        <dbReference type="ARBA" id="ARBA00007867"/>
    </source>
</evidence>
<dbReference type="GO" id="GO:0016765">
    <property type="term" value="F:transferase activity, transferring alkyl or aryl (other than methyl) groups"/>
    <property type="evidence" value="ECO:0007669"/>
    <property type="project" value="UniProtKB-ARBA"/>
</dbReference>
<dbReference type="PROSITE" id="PS51006">
    <property type="entry name" value="PABS_2"/>
    <property type="match status" value="1"/>
</dbReference>
<gene>
    <name evidence="9" type="ORF">BD324DRAFT_641521</name>
</gene>
<evidence type="ECO:0000313" key="10">
    <source>
        <dbReference type="Proteomes" id="UP000193218"/>
    </source>
</evidence>
<dbReference type="SUPFAM" id="SSF53335">
    <property type="entry name" value="S-adenosyl-L-methionine-dependent methyltransferases"/>
    <property type="match status" value="1"/>
</dbReference>
<dbReference type="GeneID" id="33559234"/>
<organism evidence="9 10">
    <name type="scientific">Kockovaella imperatae</name>
    <dbReference type="NCBI Taxonomy" id="4999"/>
    <lineage>
        <taxon>Eukaryota</taxon>
        <taxon>Fungi</taxon>
        <taxon>Dikarya</taxon>
        <taxon>Basidiomycota</taxon>
        <taxon>Agaricomycotina</taxon>
        <taxon>Tremellomycetes</taxon>
        <taxon>Tremellales</taxon>
        <taxon>Cuniculitremaceae</taxon>
        <taxon>Kockovaella</taxon>
    </lineage>
</organism>
<dbReference type="InterPro" id="IPR051168">
    <property type="entry name" value="AASS"/>
</dbReference>
<dbReference type="GO" id="GO:0004753">
    <property type="term" value="F:saccharopine dehydrogenase activity"/>
    <property type="evidence" value="ECO:0007669"/>
    <property type="project" value="TreeGrafter"/>
</dbReference>
<dbReference type="Pfam" id="PF01564">
    <property type="entry name" value="Spermine_synth"/>
    <property type="match status" value="1"/>
</dbReference>
<dbReference type="FunFam" id="3.40.50.150:FF:000013">
    <property type="entry name" value="Spermidine synthase"/>
    <property type="match status" value="1"/>
</dbReference>
<dbReference type="InterPro" id="IPR029063">
    <property type="entry name" value="SAM-dependent_MTases_sf"/>
</dbReference>
<dbReference type="CDD" id="cd02440">
    <property type="entry name" value="AdoMet_MTases"/>
    <property type="match status" value="1"/>
</dbReference>
<comment type="similarity">
    <text evidence="1 7">Belongs to the spermidine/spermine synthase family.</text>
</comment>
<dbReference type="HAMAP" id="MF_00198">
    <property type="entry name" value="Spermidine_synth"/>
    <property type="match status" value="1"/>
</dbReference>
<dbReference type="PROSITE" id="PS01330">
    <property type="entry name" value="PABS_1"/>
    <property type="match status" value="1"/>
</dbReference>
<dbReference type="GO" id="GO:0015940">
    <property type="term" value="P:pantothenate biosynthetic process"/>
    <property type="evidence" value="ECO:0007669"/>
    <property type="project" value="UniProtKB-ARBA"/>
</dbReference>
<dbReference type="Gene3D" id="2.30.140.10">
    <property type="entry name" value="Spermidine synthase, tetramerisation domain"/>
    <property type="match status" value="1"/>
</dbReference>
<dbReference type="InterPro" id="IPR035246">
    <property type="entry name" value="Spermidine_synt_N"/>
</dbReference>
<dbReference type="Pfam" id="PF03435">
    <property type="entry name" value="Sacchrp_dh_NADP"/>
    <property type="match status" value="1"/>
</dbReference>
<dbReference type="PANTHER" id="PTHR11133:SF22">
    <property type="entry name" value="ALPHA-AMINOADIPIC SEMIALDEHYDE SYNTHASE, MITOCHONDRIAL"/>
    <property type="match status" value="1"/>
</dbReference>
<dbReference type="Pfam" id="PF17284">
    <property type="entry name" value="Spermine_synt_N"/>
    <property type="match status" value="1"/>
</dbReference>
<dbReference type="FunFam" id="2.30.140.10:FF:000001">
    <property type="entry name" value="SPE3p Spermidine synthase"/>
    <property type="match status" value="1"/>
</dbReference>
<dbReference type="Gene3D" id="3.40.50.150">
    <property type="entry name" value="Vaccinia Virus protein VP39"/>
    <property type="match status" value="1"/>
</dbReference>